<evidence type="ECO:0000259" key="6">
    <source>
        <dbReference type="PROSITE" id="PS00716"/>
    </source>
</evidence>
<dbReference type="RefSeq" id="WP_203652817.1">
    <property type="nucleotide sequence ID" value="NZ_BONR01000001.1"/>
</dbReference>
<dbReference type="Proteomes" id="UP000652354">
    <property type="component" value="Unassembled WGS sequence"/>
</dbReference>
<keyword evidence="1" id="KW-0805">Transcription regulation</keyword>
<dbReference type="InterPro" id="IPR000943">
    <property type="entry name" value="RNA_pol_sigma70"/>
</dbReference>
<dbReference type="InterPro" id="IPR013325">
    <property type="entry name" value="RNA_pol_sigma_r2"/>
</dbReference>
<reference evidence="7" key="1">
    <citation type="submission" date="2021-01" db="EMBL/GenBank/DDBJ databases">
        <title>Whole genome shotgun sequence of Demequina activiva NBRC 110675.</title>
        <authorList>
            <person name="Komaki H."/>
            <person name="Tamura T."/>
        </authorList>
    </citation>
    <scope>NUCLEOTIDE SEQUENCE</scope>
    <source>
        <strain evidence="7">NBRC 110675</strain>
    </source>
</reference>
<dbReference type="InterPro" id="IPR036388">
    <property type="entry name" value="WH-like_DNA-bd_sf"/>
</dbReference>
<evidence type="ECO:0000256" key="4">
    <source>
        <dbReference type="ARBA" id="ARBA00023163"/>
    </source>
</evidence>
<comment type="caution">
    <text evidence="7">The sequence shown here is derived from an EMBL/GenBank/DDBJ whole genome shotgun (WGS) entry which is preliminary data.</text>
</comment>
<dbReference type="NCBIfam" id="TIGR02937">
    <property type="entry name" value="sigma70-ECF"/>
    <property type="match status" value="1"/>
</dbReference>
<keyword evidence="2" id="KW-0731">Sigma factor</keyword>
<dbReference type="Gene3D" id="1.10.10.10">
    <property type="entry name" value="Winged helix-like DNA-binding domain superfamily/Winged helix DNA-binding domain"/>
    <property type="match status" value="1"/>
</dbReference>
<keyword evidence="4" id="KW-0804">Transcription</keyword>
<dbReference type="GO" id="GO:0006352">
    <property type="term" value="P:DNA-templated transcription initiation"/>
    <property type="evidence" value="ECO:0007669"/>
    <property type="project" value="InterPro"/>
</dbReference>
<evidence type="ECO:0000256" key="5">
    <source>
        <dbReference type="SAM" id="MobiDB-lite"/>
    </source>
</evidence>
<evidence type="ECO:0000313" key="8">
    <source>
        <dbReference type="Proteomes" id="UP000652354"/>
    </source>
</evidence>
<dbReference type="AlphaFoldDB" id="A0A919UF65"/>
<evidence type="ECO:0000256" key="1">
    <source>
        <dbReference type="ARBA" id="ARBA00023015"/>
    </source>
</evidence>
<feature type="region of interest" description="Disordered" evidence="5">
    <location>
        <begin position="31"/>
        <end position="64"/>
    </location>
</feature>
<dbReference type="PROSITE" id="PS00716">
    <property type="entry name" value="SIGMA70_2"/>
    <property type="match status" value="1"/>
</dbReference>
<dbReference type="CDD" id="cd06171">
    <property type="entry name" value="Sigma70_r4"/>
    <property type="match status" value="1"/>
</dbReference>
<evidence type="ECO:0000256" key="3">
    <source>
        <dbReference type="ARBA" id="ARBA00023125"/>
    </source>
</evidence>
<gene>
    <name evidence="7" type="primary">hrdA</name>
    <name evidence="7" type="ORF">Dac01nite_00890</name>
</gene>
<evidence type="ECO:0000313" key="7">
    <source>
        <dbReference type="EMBL" id="GIG53337.1"/>
    </source>
</evidence>
<dbReference type="PRINTS" id="PR00046">
    <property type="entry name" value="SIGMA70FCT"/>
</dbReference>
<dbReference type="Gene3D" id="1.10.601.10">
    <property type="entry name" value="RNA Polymerase Primary Sigma Factor"/>
    <property type="match status" value="1"/>
</dbReference>
<dbReference type="InterPro" id="IPR007630">
    <property type="entry name" value="RNA_pol_sigma70_r4"/>
</dbReference>
<sequence length="348" mass="39845">MQWSSATADARDFLDSLSAADPSLADAALTHEVDSVLGREPPSASLRERRQPEPPPEDSSASLPPRFDWFGRLVEQLPPLDDEGASTAAIRVEAGLLAQERLERLDLSTTPRQELADLHTLIEQGEDAWRWLILANLRLVFHWTKGVARSISPVWAEDAFQAGCIGLMRGLESWDHQRGYKLSTYVSWHIRQSVQRWRANEVQIIRLPVHVWEALNSEDNGLAKEVRVMAERTRTLASFEAMLDREEDVPWDGCLEDLDESLDREFMAVWLLDGLDERSRDIIERRFALRPDIDEPMTLDEIGARWGVTRERIRQLEGKILKALREKASGTTSPWLELKRKRREKAGR</sequence>
<feature type="domain" description="RNA polymerase sigma-70" evidence="6">
    <location>
        <begin position="298"/>
        <end position="324"/>
    </location>
</feature>
<dbReference type="InterPro" id="IPR007627">
    <property type="entry name" value="RNA_pol_sigma70_r2"/>
</dbReference>
<dbReference type="Pfam" id="PF04545">
    <property type="entry name" value="Sigma70_r4"/>
    <property type="match status" value="1"/>
</dbReference>
<organism evidence="7 8">
    <name type="scientific">Demequina activiva</name>
    <dbReference type="NCBI Taxonomy" id="1582364"/>
    <lineage>
        <taxon>Bacteria</taxon>
        <taxon>Bacillati</taxon>
        <taxon>Actinomycetota</taxon>
        <taxon>Actinomycetes</taxon>
        <taxon>Micrococcales</taxon>
        <taxon>Demequinaceae</taxon>
        <taxon>Demequina</taxon>
    </lineage>
</organism>
<keyword evidence="3" id="KW-0238">DNA-binding</keyword>
<dbReference type="InterPro" id="IPR014284">
    <property type="entry name" value="RNA_pol_sigma-70_dom"/>
</dbReference>
<keyword evidence="8" id="KW-1185">Reference proteome</keyword>
<dbReference type="GO" id="GO:0003677">
    <property type="term" value="F:DNA binding"/>
    <property type="evidence" value="ECO:0007669"/>
    <property type="project" value="UniProtKB-KW"/>
</dbReference>
<dbReference type="Pfam" id="PF04542">
    <property type="entry name" value="Sigma70_r2"/>
    <property type="match status" value="1"/>
</dbReference>
<dbReference type="InterPro" id="IPR050239">
    <property type="entry name" value="Sigma-70_RNA_pol_init_factors"/>
</dbReference>
<name>A0A919UF65_9MICO</name>
<dbReference type="InterPro" id="IPR013324">
    <property type="entry name" value="RNA_pol_sigma_r3/r4-like"/>
</dbReference>
<protein>
    <submittedName>
        <fullName evidence="7">RNA polymerase principal sigma factor HrdA</fullName>
    </submittedName>
</protein>
<dbReference type="PANTHER" id="PTHR30603">
    <property type="entry name" value="RNA POLYMERASE SIGMA FACTOR RPO"/>
    <property type="match status" value="1"/>
</dbReference>
<dbReference type="PANTHER" id="PTHR30603:SF47">
    <property type="entry name" value="RNA POLYMERASE SIGMA FACTOR SIGD, CHLOROPLASTIC"/>
    <property type="match status" value="1"/>
</dbReference>
<dbReference type="SUPFAM" id="SSF88946">
    <property type="entry name" value="Sigma2 domain of RNA polymerase sigma factors"/>
    <property type="match status" value="1"/>
</dbReference>
<evidence type="ECO:0000256" key="2">
    <source>
        <dbReference type="ARBA" id="ARBA00023082"/>
    </source>
</evidence>
<proteinExistence type="predicted"/>
<dbReference type="SUPFAM" id="SSF88659">
    <property type="entry name" value="Sigma3 and sigma4 domains of RNA polymerase sigma factors"/>
    <property type="match status" value="1"/>
</dbReference>
<dbReference type="GO" id="GO:0016987">
    <property type="term" value="F:sigma factor activity"/>
    <property type="evidence" value="ECO:0007669"/>
    <property type="project" value="UniProtKB-KW"/>
</dbReference>
<accession>A0A919UF65</accession>
<dbReference type="EMBL" id="BONR01000001">
    <property type="protein sequence ID" value="GIG53337.1"/>
    <property type="molecule type" value="Genomic_DNA"/>
</dbReference>